<feature type="transmembrane region" description="Helical" evidence="1">
    <location>
        <begin position="164"/>
        <end position="191"/>
    </location>
</feature>
<evidence type="ECO:0000256" key="1">
    <source>
        <dbReference type="SAM" id="Phobius"/>
    </source>
</evidence>
<dbReference type="Proteomes" id="UP000320762">
    <property type="component" value="Unassembled WGS sequence"/>
</dbReference>
<accession>A0A550CSD0</accession>
<reference evidence="2 3" key="1">
    <citation type="journal article" date="2019" name="New Phytol.">
        <title>Comparative genomics reveals unique wood-decay strategies and fruiting body development in the Schizophyllaceae.</title>
        <authorList>
            <person name="Almasi E."/>
            <person name="Sahu N."/>
            <person name="Krizsan K."/>
            <person name="Balint B."/>
            <person name="Kovacs G.M."/>
            <person name="Kiss B."/>
            <person name="Cseklye J."/>
            <person name="Drula E."/>
            <person name="Henrissat B."/>
            <person name="Nagy I."/>
            <person name="Chovatia M."/>
            <person name="Adam C."/>
            <person name="LaButti K."/>
            <person name="Lipzen A."/>
            <person name="Riley R."/>
            <person name="Grigoriev I.V."/>
            <person name="Nagy L.G."/>
        </authorList>
    </citation>
    <scope>NUCLEOTIDE SEQUENCE [LARGE SCALE GENOMIC DNA]</scope>
    <source>
        <strain evidence="2 3">NL-1724</strain>
    </source>
</reference>
<feature type="transmembrane region" description="Helical" evidence="1">
    <location>
        <begin position="101"/>
        <end position="123"/>
    </location>
</feature>
<keyword evidence="1" id="KW-1133">Transmembrane helix</keyword>
<dbReference type="AlphaFoldDB" id="A0A550CSD0"/>
<keyword evidence="1" id="KW-0812">Transmembrane</keyword>
<comment type="caution">
    <text evidence="2">The sequence shown here is derived from an EMBL/GenBank/DDBJ whole genome shotgun (WGS) entry which is preliminary data.</text>
</comment>
<sequence length="258" mass="28604">MFIATSPSVRASGRRGATDEWYEVDRRHLFQPQMSAQDDDEVFIKTLLTLASRSAHSSTSMAPPLTFLLQNFSPRLRKLMFAAFFLSLACAIPMPMPISPITWPCSVLTIFYHLAFLSVELVWRVRAWRARDHLDSGRNSPSSEPSVVSDVSPRYTSYSTRLGVVALWVLSAVWATGLVSTLFGMGISIAWPGGGWDFTWRVFAALGGDMGELALACAVTRTAIRDRREAYGRVSLPADELRHSDVDGERTPSRGVSE</sequence>
<protein>
    <submittedName>
        <fullName evidence="2">Uncharacterized protein</fullName>
    </submittedName>
</protein>
<evidence type="ECO:0000313" key="3">
    <source>
        <dbReference type="Proteomes" id="UP000320762"/>
    </source>
</evidence>
<keyword evidence="3" id="KW-1185">Reference proteome</keyword>
<feature type="transmembrane region" description="Helical" evidence="1">
    <location>
        <begin position="79"/>
        <end position="95"/>
    </location>
</feature>
<proteinExistence type="predicted"/>
<dbReference type="EMBL" id="VDMD01000002">
    <property type="protein sequence ID" value="TRM67690.1"/>
    <property type="molecule type" value="Genomic_DNA"/>
</dbReference>
<gene>
    <name evidence="2" type="ORF">BD626DRAFT_104741</name>
</gene>
<organism evidence="2 3">
    <name type="scientific">Schizophyllum amplum</name>
    <dbReference type="NCBI Taxonomy" id="97359"/>
    <lineage>
        <taxon>Eukaryota</taxon>
        <taxon>Fungi</taxon>
        <taxon>Dikarya</taxon>
        <taxon>Basidiomycota</taxon>
        <taxon>Agaricomycotina</taxon>
        <taxon>Agaricomycetes</taxon>
        <taxon>Agaricomycetidae</taxon>
        <taxon>Agaricales</taxon>
        <taxon>Schizophyllaceae</taxon>
        <taxon>Schizophyllum</taxon>
    </lineage>
</organism>
<keyword evidence="1" id="KW-0472">Membrane</keyword>
<evidence type="ECO:0000313" key="2">
    <source>
        <dbReference type="EMBL" id="TRM67690.1"/>
    </source>
</evidence>
<feature type="transmembrane region" description="Helical" evidence="1">
    <location>
        <begin position="203"/>
        <end position="224"/>
    </location>
</feature>
<name>A0A550CSD0_9AGAR</name>